<dbReference type="PANTHER" id="PTHR43255">
    <property type="entry name" value="IRON-SULFUR-BINDING OXIDOREDUCTASE FADF-RELATED-RELATED"/>
    <property type="match status" value="1"/>
</dbReference>
<evidence type="ECO:0000259" key="7">
    <source>
        <dbReference type="PROSITE" id="PS51379"/>
    </source>
</evidence>
<dbReference type="SUPFAM" id="SSF103501">
    <property type="entry name" value="Respiratory nitrate reductase 1 gamma chain"/>
    <property type="match status" value="1"/>
</dbReference>
<name>A0ABN6NCM4_9BACT</name>
<dbReference type="PROSITE" id="PS00198">
    <property type="entry name" value="4FE4S_FER_1"/>
    <property type="match status" value="2"/>
</dbReference>
<evidence type="ECO:0000256" key="5">
    <source>
        <dbReference type="ARBA" id="ARBA00023014"/>
    </source>
</evidence>
<keyword evidence="6" id="KW-1133">Transmembrane helix</keyword>
<dbReference type="PROSITE" id="PS51379">
    <property type="entry name" value="4FE4S_FER_2"/>
    <property type="match status" value="1"/>
</dbReference>
<evidence type="ECO:0000256" key="1">
    <source>
        <dbReference type="ARBA" id="ARBA00022485"/>
    </source>
</evidence>
<keyword evidence="3" id="KW-0560">Oxidoreductase</keyword>
<keyword evidence="2" id="KW-0479">Metal-binding</keyword>
<dbReference type="InterPro" id="IPR009051">
    <property type="entry name" value="Helical_ferredxn"/>
</dbReference>
<dbReference type="InterPro" id="IPR017900">
    <property type="entry name" value="4Fe4S_Fe_S_CS"/>
</dbReference>
<proteinExistence type="predicted"/>
<dbReference type="InterPro" id="IPR036197">
    <property type="entry name" value="NarG-like_sf"/>
</dbReference>
<organism evidence="8 9">
    <name type="scientific">Anaeromyxobacter paludicola</name>
    <dbReference type="NCBI Taxonomy" id="2918171"/>
    <lineage>
        <taxon>Bacteria</taxon>
        <taxon>Pseudomonadati</taxon>
        <taxon>Myxococcota</taxon>
        <taxon>Myxococcia</taxon>
        <taxon>Myxococcales</taxon>
        <taxon>Cystobacterineae</taxon>
        <taxon>Anaeromyxobacteraceae</taxon>
        <taxon>Anaeromyxobacter</taxon>
    </lineage>
</organism>
<dbReference type="Gene3D" id="1.20.950.20">
    <property type="entry name" value="Transmembrane di-heme cytochromes, Chain C"/>
    <property type="match status" value="1"/>
</dbReference>
<reference evidence="9" key="1">
    <citation type="journal article" date="2022" name="Int. J. Syst. Evol. Microbiol.">
        <title>Anaeromyxobacter oryzae sp. nov., Anaeromyxobacter diazotrophicus sp. nov. and Anaeromyxobacter paludicola sp. nov., isolated from paddy soils.</title>
        <authorList>
            <person name="Itoh H."/>
            <person name="Xu Z."/>
            <person name="Mise K."/>
            <person name="Masuda Y."/>
            <person name="Ushijima N."/>
            <person name="Hayakawa C."/>
            <person name="Shiratori Y."/>
            <person name="Senoo K."/>
        </authorList>
    </citation>
    <scope>NUCLEOTIDE SEQUENCE [LARGE SCALE GENOMIC DNA]</scope>
    <source>
        <strain evidence="9">Red630</strain>
    </source>
</reference>
<keyword evidence="1" id="KW-0004">4Fe-4S</keyword>
<dbReference type="InterPro" id="IPR004017">
    <property type="entry name" value="Cys_rich_dom"/>
</dbReference>
<dbReference type="RefSeq" id="WP_248342007.1">
    <property type="nucleotide sequence ID" value="NZ_AP025592.1"/>
</dbReference>
<keyword evidence="6" id="KW-0472">Membrane</keyword>
<dbReference type="Pfam" id="PF02754">
    <property type="entry name" value="CCG"/>
    <property type="match status" value="2"/>
</dbReference>
<feature type="transmembrane region" description="Helical" evidence="6">
    <location>
        <begin position="142"/>
        <end position="163"/>
    </location>
</feature>
<feature type="transmembrane region" description="Helical" evidence="6">
    <location>
        <begin position="66"/>
        <end position="89"/>
    </location>
</feature>
<feature type="transmembrane region" description="Helical" evidence="6">
    <location>
        <begin position="6"/>
        <end position="26"/>
    </location>
</feature>
<evidence type="ECO:0000256" key="2">
    <source>
        <dbReference type="ARBA" id="ARBA00022723"/>
    </source>
</evidence>
<dbReference type="InterPro" id="IPR051460">
    <property type="entry name" value="HdrC_iron-sulfur_subunit"/>
</dbReference>
<keyword evidence="9" id="KW-1185">Reference proteome</keyword>
<feature type="domain" description="4Fe-4S ferredoxin-type" evidence="7">
    <location>
        <begin position="270"/>
        <end position="299"/>
    </location>
</feature>
<sequence>MSPIATTALILIAGSFFAFTVTRRFLPLLALRREDRLDRGGERLDSLLRFGFGQKRMVDPGEKRPGYLHVVVFAAFLVLALRTITLFGVGFTEGFHLPLLAPEAPFGRAYGFVKDVMVLGALVAASAFLYRRTVTRPDRITLSWEGNLILGFIIGLMLTDMAFDGAELAAAGRPFTWWAPAGSIAAAFFSFLNLSPETLRLVGLGGFWLHLAIILTFGNFLPYGKHFHILTALPNVYLRALPPASAALRKLDLESETASFGTQTVKDLSWKEALDVYSCTECGRCQTHCPTYVTGKPLSHKEVNRAVKHHLIEKAPELARLAVSKDAAEKEALAGALPPLVGNVLPAETVWACTTCGWCETACPVLIENIPRLVDLRRHQVLVESSFPDEAARMFKGVETQGNPWGIGSNRRTEWCEDLEVPRAADGGDFEYLFFVGCAGAFDDRQKKVSRAIVRILRAAGVKFAILGEEETCNGEAARRLGNEYLYQQQAQANVDKFHERGVKKVLVQCPHCLNTIKNEFPQFGGRFEVVHHTELIAGLLAARRITPAQADGLGGARVTFHDPCYLARHNGVVDAPRDALRTVPGIDLVEMARSGRQGFCCGAGGGRMWLEEKLGTRVNQNRVAEAAATLGEAGGVVATGCPFCLTMVKDGINETGREDRLKVMDVAEIVAAGLR</sequence>
<dbReference type="PANTHER" id="PTHR43255:SF1">
    <property type="entry name" value="IRON-SULFUR-BINDING OXIDOREDUCTASE FADF-RELATED"/>
    <property type="match status" value="1"/>
</dbReference>
<dbReference type="Gene3D" id="1.10.1060.10">
    <property type="entry name" value="Alpha-helical ferredoxin"/>
    <property type="match status" value="1"/>
</dbReference>
<dbReference type="Pfam" id="PF13183">
    <property type="entry name" value="Fer4_8"/>
    <property type="match status" value="1"/>
</dbReference>
<gene>
    <name evidence="8" type="primary">fdx</name>
    <name evidence="8" type="ORF">AMPC_28400</name>
</gene>
<dbReference type="EMBL" id="AP025592">
    <property type="protein sequence ID" value="BDG09727.1"/>
    <property type="molecule type" value="Genomic_DNA"/>
</dbReference>
<evidence type="ECO:0000256" key="6">
    <source>
        <dbReference type="SAM" id="Phobius"/>
    </source>
</evidence>
<accession>A0ABN6NCM4</accession>
<keyword evidence="6" id="KW-0812">Transmembrane</keyword>
<keyword evidence="5" id="KW-0411">Iron-sulfur</keyword>
<protein>
    <recommendedName>
        <fullName evidence="7">4Fe-4S ferredoxin-type domain-containing protein</fullName>
    </recommendedName>
</protein>
<dbReference type="Proteomes" id="UP001162734">
    <property type="component" value="Chromosome"/>
</dbReference>
<evidence type="ECO:0000313" key="9">
    <source>
        <dbReference type="Proteomes" id="UP001162734"/>
    </source>
</evidence>
<feature type="transmembrane region" description="Helical" evidence="6">
    <location>
        <begin position="175"/>
        <end position="194"/>
    </location>
</feature>
<dbReference type="SUPFAM" id="SSF46548">
    <property type="entry name" value="alpha-helical ferredoxin"/>
    <property type="match status" value="1"/>
</dbReference>
<feature type="transmembrane region" description="Helical" evidence="6">
    <location>
        <begin position="109"/>
        <end position="130"/>
    </location>
</feature>
<evidence type="ECO:0000313" key="8">
    <source>
        <dbReference type="EMBL" id="BDG09727.1"/>
    </source>
</evidence>
<evidence type="ECO:0000256" key="3">
    <source>
        <dbReference type="ARBA" id="ARBA00023002"/>
    </source>
</evidence>
<feature type="transmembrane region" description="Helical" evidence="6">
    <location>
        <begin position="201"/>
        <end position="221"/>
    </location>
</feature>
<evidence type="ECO:0000256" key="4">
    <source>
        <dbReference type="ARBA" id="ARBA00023004"/>
    </source>
</evidence>
<keyword evidence="4" id="KW-0408">Iron</keyword>
<dbReference type="InterPro" id="IPR017896">
    <property type="entry name" value="4Fe4S_Fe-S-bd"/>
</dbReference>